<keyword evidence="2" id="KW-1185">Reference proteome</keyword>
<feature type="non-terminal residue" evidence="1">
    <location>
        <position position="62"/>
    </location>
</feature>
<dbReference type="Proteomes" id="UP000265520">
    <property type="component" value="Unassembled WGS sequence"/>
</dbReference>
<evidence type="ECO:0000313" key="1">
    <source>
        <dbReference type="EMBL" id="MCI84613.1"/>
    </source>
</evidence>
<sequence>MMWQGPYDLRGEESVIYYAMGTVENRLMVVGIVGDEENVKGLKVWEIKEKLELGLGMVELGV</sequence>
<organism evidence="1 2">
    <name type="scientific">Trifolium medium</name>
    <dbReference type="NCBI Taxonomy" id="97028"/>
    <lineage>
        <taxon>Eukaryota</taxon>
        <taxon>Viridiplantae</taxon>
        <taxon>Streptophyta</taxon>
        <taxon>Embryophyta</taxon>
        <taxon>Tracheophyta</taxon>
        <taxon>Spermatophyta</taxon>
        <taxon>Magnoliopsida</taxon>
        <taxon>eudicotyledons</taxon>
        <taxon>Gunneridae</taxon>
        <taxon>Pentapetalae</taxon>
        <taxon>rosids</taxon>
        <taxon>fabids</taxon>
        <taxon>Fabales</taxon>
        <taxon>Fabaceae</taxon>
        <taxon>Papilionoideae</taxon>
        <taxon>50 kb inversion clade</taxon>
        <taxon>NPAAA clade</taxon>
        <taxon>Hologalegina</taxon>
        <taxon>IRL clade</taxon>
        <taxon>Trifolieae</taxon>
        <taxon>Trifolium</taxon>
    </lineage>
</organism>
<dbReference type="EMBL" id="LXQA011095273">
    <property type="protein sequence ID" value="MCI84613.1"/>
    <property type="molecule type" value="Genomic_DNA"/>
</dbReference>
<protein>
    <submittedName>
        <fullName evidence="1">F-box/kelch-repeat protein</fullName>
    </submittedName>
</protein>
<comment type="caution">
    <text evidence="1">The sequence shown here is derived from an EMBL/GenBank/DDBJ whole genome shotgun (WGS) entry which is preliminary data.</text>
</comment>
<reference evidence="1 2" key="1">
    <citation type="journal article" date="2018" name="Front. Plant Sci.">
        <title>Red Clover (Trifolium pratense) and Zigzag Clover (T. medium) - A Picture of Genomic Similarities and Differences.</title>
        <authorList>
            <person name="Dluhosova J."/>
            <person name="Istvanek J."/>
            <person name="Nedelnik J."/>
            <person name="Repkova J."/>
        </authorList>
    </citation>
    <scope>NUCLEOTIDE SEQUENCE [LARGE SCALE GENOMIC DNA]</scope>
    <source>
        <strain evidence="2">cv. 10/8</strain>
        <tissue evidence="1">Leaf</tissue>
    </source>
</reference>
<accession>A0A392VB25</accession>
<evidence type="ECO:0000313" key="2">
    <source>
        <dbReference type="Proteomes" id="UP000265520"/>
    </source>
</evidence>
<proteinExistence type="predicted"/>
<name>A0A392VB25_9FABA</name>
<dbReference type="AlphaFoldDB" id="A0A392VB25"/>